<evidence type="ECO:0000259" key="1">
    <source>
        <dbReference type="PROSITE" id="PS51767"/>
    </source>
</evidence>
<accession>A0AAD5V484</accession>
<dbReference type="PROSITE" id="PS51767">
    <property type="entry name" value="PEPTIDASE_A1"/>
    <property type="match status" value="1"/>
</dbReference>
<gene>
    <name evidence="2" type="ORF">NLI96_g7535</name>
</gene>
<feature type="domain" description="Peptidase A1" evidence="1">
    <location>
        <begin position="1"/>
        <end position="240"/>
    </location>
</feature>
<keyword evidence="3" id="KW-1185">Reference proteome</keyword>
<evidence type="ECO:0000313" key="2">
    <source>
        <dbReference type="EMBL" id="KAJ3481632.1"/>
    </source>
</evidence>
<dbReference type="Pfam" id="PF00026">
    <property type="entry name" value="Asp"/>
    <property type="match status" value="1"/>
</dbReference>
<dbReference type="EMBL" id="JANAWD010000312">
    <property type="protein sequence ID" value="KAJ3481632.1"/>
    <property type="molecule type" value="Genomic_DNA"/>
</dbReference>
<dbReference type="InterPro" id="IPR033121">
    <property type="entry name" value="PEPTIDASE_A1"/>
</dbReference>
<name>A0AAD5V484_9APHY</name>
<sequence length="322" mass="34742">MPYNGQFGLVQEALGSFGSHNYSHLFTDLYRSGELIDPVIGMRLDPANPRLTVGALNSEDYEGTLNWVEIVPNKHNFTQSNVFEFDGFRSRDLPLGPFTNSTPMLTAVDTKLLVIAIPNNLTVFLSSGLLGSINESLKTTSDVDGLHFLTNCSLAHSIAGKDASPDCIDMSVAINGVSYEIESRDLLQGPPNHSQQIVGIGFNTLAPQEPQTILGLPFLRSVYLAYRFPTDSCPGYFGFAFPRGANRTQEQIAQKPQSTPALSSQCLSFAAPTSTPSPLGAPLPVGVDGKQYSVYGNDSLQVQLIGADQLVKGVWNVTNGKI</sequence>
<dbReference type="InterPro" id="IPR021109">
    <property type="entry name" value="Peptidase_aspartic_dom_sf"/>
</dbReference>
<protein>
    <recommendedName>
        <fullName evidence="1">Peptidase A1 domain-containing protein</fullName>
    </recommendedName>
</protein>
<dbReference type="AlphaFoldDB" id="A0AAD5V484"/>
<dbReference type="SUPFAM" id="SSF50630">
    <property type="entry name" value="Acid proteases"/>
    <property type="match status" value="1"/>
</dbReference>
<reference evidence="2" key="1">
    <citation type="submission" date="2022-07" db="EMBL/GenBank/DDBJ databases">
        <title>Genome Sequence of Physisporinus lineatus.</title>
        <authorList>
            <person name="Buettner E."/>
        </authorList>
    </citation>
    <scope>NUCLEOTIDE SEQUENCE</scope>
    <source>
        <strain evidence="2">VT162</strain>
    </source>
</reference>
<organism evidence="2 3">
    <name type="scientific">Meripilus lineatus</name>
    <dbReference type="NCBI Taxonomy" id="2056292"/>
    <lineage>
        <taxon>Eukaryota</taxon>
        <taxon>Fungi</taxon>
        <taxon>Dikarya</taxon>
        <taxon>Basidiomycota</taxon>
        <taxon>Agaricomycotina</taxon>
        <taxon>Agaricomycetes</taxon>
        <taxon>Polyporales</taxon>
        <taxon>Meripilaceae</taxon>
        <taxon>Meripilus</taxon>
    </lineage>
</organism>
<proteinExistence type="predicted"/>
<dbReference type="Proteomes" id="UP001212997">
    <property type="component" value="Unassembled WGS sequence"/>
</dbReference>
<evidence type="ECO:0000313" key="3">
    <source>
        <dbReference type="Proteomes" id="UP001212997"/>
    </source>
</evidence>
<dbReference type="Gene3D" id="2.40.70.10">
    <property type="entry name" value="Acid Proteases"/>
    <property type="match status" value="1"/>
</dbReference>
<comment type="caution">
    <text evidence="2">The sequence shown here is derived from an EMBL/GenBank/DDBJ whole genome shotgun (WGS) entry which is preliminary data.</text>
</comment>